<dbReference type="Proteomes" id="UP000298138">
    <property type="component" value="Unassembled WGS sequence"/>
</dbReference>
<name>A0A4S2MYK2_9PEZI</name>
<protein>
    <submittedName>
        <fullName evidence="1">Uncharacterized protein</fullName>
    </submittedName>
</protein>
<dbReference type="OrthoDB" id="5597238at2759"/>
<dbReference type="STRING" id="341454.A0A4S2MYK2"/>
<dbReference type="AlphaFoldDB" id="A0A4S2MYK2"/>
<proteinExistence type="predicted"/>
<sequence length="92" mass="9355">MDTSSNRTLGAPGPTEEMVKETAECAAKCEQGDGSPEATQKFADCNNKCIALYYFSSTLGSAQKTGGSNGGSGNGDAKATGSAYVFLEIGDS</sequence>
<evidence type="ECO:0000313" key="2">
    <source>
        <dbReference type="Proteomes" id="UP000298138"/>
    </source>
</evidence>
<reference evidence="1 2" key="1">
    <citation type="submission" date="2019-04" db="EMBL/GenBank/DDBJ databases">
        <title>Comparative genomics and transcriptomics to analyze fruiting body development in filamentous ascomycetes.</title>
        <authorList>
            <consortium name="DOE Joint Genome Institute"/>
            <person name="Lutkenhaus R."/>
            <person name="Traeger S."/>
            <person name="Breuer J."/>
            <person name="Kuo A."/>
            <person name="Lipzen A."/>
            <person name="Pangilinan J."/>
            <person name="Dilworth D."/>
            <person name="Sandor L."/>
            <person name="Poggeler S."/>
            <person name="Barry K."/>
            <person name="Grigoriev I.V."/>
            <person name="Nowrousian M."/>
        </authorList>
    </citation>
    <scope>NUCLEOTIDE SEQUENCE [LARGE SCALE GENOMIC DNA]</scope>
    <source>
        <strain evidence="1 2">CBS 389.68</strain>
    </source>
</reference>
<accession>A0A4S2MYK2</accession>
<keyword evidence="2" id="KW-1185">Reference proteome</keyword>
<gene>
    <name evidence="1" type="ORF">EX30DRAFT_340210</name>
</gene>
<evidence type="ECO:0000313" key="1">
    <source>
        <dbReference type="EMBL" id="TGZ81781.1"/>
    </source>
</evidence>
<dbReference type="InParanoid" id="A0A4S2MYK2"/>
<dbReference type="EMBL" id="ML220117">
    <property type="protein sequence ID" value="TGZ81781.1"/>
    <property type="molecule type" value="Genomic_DNA"/>
</dbReference>
<organism evidence="1 2">
    <name type="scientific">Ascodesmis nigricans</name>
    <dbReference type="NCBI Taxonomy" id="341454"/>
    <lineage>
        <taxon>Eukaryota</taxon>
        <taxon>Fungi</taxon>
        <taxon>Dikarya</taxon>
        <taxon>Ascomycota</taxon>
        <taxon>Pezizomycotina</taxon>
        <taxon>Pezizomycetes</taxon>
        <taxon>Pezizales</taxon>
        <taxon>Ascodesmidaceae</taxon>
        <taxon>Ascodesmis</taxon>
    </lineage>
</organism>